<dbReference type="AlphaFoldDB" id="A0A3M7QWC4"/>
<evidence type="ECO:0000313" key="1">
    <source>
        <dbReference type="EMBL" id="RNA15660.1"/>
    </source>
</evidence>
<reference evidence="1 2" key="1">
    <citation type="journal article" date="2018" name="Sci. Rep.">
        <title>Genomic signatures of local adaptation to the degree of environmental predictability in rotifers.</title>
        <authorList>
            <person name="Franch-Gras L."/>
            <person name="Hahn C."/>
            <person name="Garcia-Roger E.M."/>
            <person name="Carmona M.J."/>
            <person name="Serra M."/>
            <person name="Gomez A."/>
        </authorList>
    </citation>
    <scope>NUCLEOTIDE SEQUENCE [LARGE SCALE GENOMIC DNA]</scope>
    <source>
        <strain evidence="1">HYR1</strain>
    </source>
</reference>
<protein>
    <submittedName>
        <fullName evidence="1">Uncharacterized protein</fullName>
    </submittedName>
</protein>
<dbReference type="EMBL" id="REGN01004915">
    <property type="protein sequence ID" value="RNA15660.1"/>
    <property type="molecule type" value="Genomic_DNA"/>
</dbReference>
<proteinExistence type="predicted"/>
<dbReference type="Proteomes" id="UP000276133">
    <property type="component" value="Unassembled WGS sequence"/>
</dbReference>
<name>A0A3M7QWC4_BRAPC</name>
<sequence>MHFLNGSSPKSLPSVLLKPFPMSSTEFLLETWENKNCGKDKTMAIIQIRVRTRGMLKMVRNKSLRERLATKMSISFI</sequence>
<keyword evidence="2" id="KW-1185">Reference proteome</keyword>
<organism evidence="1 2">
    <name type="scientific">Brachionus plicatilis</name>
    <name type="common">Marine rotifer</name>
    <name type="synonym">Brachionus muelleri</name>
    <dbReference type="NCBI Taxonomy" id="10195"/>
    <lineage>
        <taxon>Eukaryota</taxon>
        <taxon>Metazoa</taxon>
        <taxon>Spiralia</taxon>
        <taxon>Gnathifera</taxon>
        <taxon>Rotifera</taxon>
        <taxon>Eurotatoria</taxon>
        <taxon>Monogononta</taxon>
        <taxon>Pseudotrocha</taxon>
        <taxon>Ploima</taxon>
        <taxon>Brachionidae</taxon>
        <taxon>Brachionus</taxon>
    </lineage>
</organism>
<evidence type="ECO:0000313" key="2">
    <source>
        <dbReference type="Proteomes" id="UP000276133"/>
    </source>
</evidence>
<gene>
    <name evidence="1" type="ORF">BpHYR1_042438</name>
</gene>
<accession>A0A3M7QWC4</accession>
<comment type="caution">
    <text evidence="1">The sequence shown here is derived from an EMBL/GenBank/DDBJ whole genome shotgun (WGS) entry which is preliminary data.</text>
</comment>